<dbReference type="PATRIC" id="fig|1502723.3.peg.7055"/>
<dbReference type="EMBL" id="JYFN01000093">
    <property type="protein sequence ID" value="KJE19620.1"/>
    <property type="molecule type" value="Genomic_DNA"/>
</dbReference>
<organism evidence="2 3">
    <name type="scientific">Frankia torreyi</name>
    <dbReference type="NCBI Taxonomy" id="1856"/>
    <lineage>
        <taxon>Bacteria</taxon>
        <taxon>Bacillati</taxon>
        <taxon>Actinomycetota</taxon>
        <taxon>Actinomycetes</taxon>
        <taxon>Frankiales</taxon>
        <taxon>Frankiaceae</taxon>
        <taxon>Frankia</taxon>
    </lineage>
</organism>
<dbReference type="OrthoDB" id="9882690at2"/>
<feature type="transmembrane region" description="Helical" evidence="1">
    <location>
        <begin position="31"/>
        <end position="51"/>
    </location>
</feature>
<accession>A0A0D8B682</accession>
<reference evidence="3" key="1">
    <citation type="submission" date="2015-02" db="EMBL/GenBank/DDBJ databases">
        <title>Draft Genome of Frankia sp. CpI1-S.</title>
        <authorList>
            <person name="Oshone R.T."/>
            <person name="Ngom M."/>
            <person name="Ghodhbane-Gtari F."/>
            <person name="Gtari M."/>
            <person name="Morris K."/>
            <person name="Thomas K."/>
            <person name="Sen A."/>
            <person name="Tisa L.S."/>
        </authorList>
    </citation>
    <scope>NUCLEOTIDE SEQUENCE [LARGE SCALE GENOMIC DNA]</scope>
    <source>
        <strain evidence="3">CpI1-S</strain>
    </source>
</reference>
<evidence type="ECO:0000256" key="1">
    <source>
        <dbReference type="SAM" id="Phobius"/>
    </source>
</evidence>
<name>A0A0D8B682_9ACTN</name>
<reference evidence="2 3" key="2">
    <citation type="journal article" date="2016" name="Genome Announc.">
        <title>Permanent Draft Genome Sequences for Two Variants of Frankia sp. Strain CpI1, the First Frankia Strain Isolated from Root Nodules of Comptonia peregrina.</title>
        <authorList>
            <person name="Oshone R."/>
            <person name="Hurst S.G.IV."/>
            <person name="Abebe-Akele F."/>
            <person name="Simpson S."/>
            <person name="Morris K."/>
            <person name="Thomas W.K."/>
            <person name="Tisa L.S."/>
        </authorList>
    </citation>
    <scope>NUCLEOTIDE SEQUENCE [LARGE SCALE GENOMIC DNA]</scope>
    <source>
        <strain evidence="3">CpI1-S</strain>
    </source>
</reference>
<gene>
    <name evidence="2" type="ORF">FF36_06105</name>
</gene>
<keyword evidence="3" id="KW-1185">Reference proteome</keyword>
<keyword evidence="1" id="KW-0472">Membrane</keyword>
<keyword evidence="1" id="KW-0812">Transmembrane</keyword>
<keyword evidence="1" id="KW-1133">Transmembrane helix</keyword>
<evidence type="ECO:0000313" key="3">
    <source>
        <dbReference type="Proteomes" id="UP000032545"/>
    </source>
</evidence>
<dbReference type="RefSeq" id="WP_157867014.1">
    <property type="nucleotide sequence ID" value="NZ_JYFN01000093.1"/>
</dbReference>
<dbReference type="Proteomes" id="UP000032545">
    <property type="component" value="Unassembled WGS sequence"/>
</dbReference>
<dbReference type="AlphaFoldDB" id="A0A0D8B682"/>
<evidence type="ECO:0000313" key="2">
    <source>
        <dbReference type="EMBL" id="KJE19620.1"/>
    </source>
</evidence>
<comment type="caution">
    <text evidence="2">The sequence shown here is derived from an EMBL/GenBank/DDBJ whole genome shotgun (WGS) entry which is preliminary data.</text>
</comment>
<proteinExistence type="predicted"/>
<sequence length="52" mass="5553">MSTGAPDDDPLGIQAKMLPPADGAALRRESAWVFAWCMGLTAALFVLVYLLT</sequence>
<protein>
    <submittedName>
        <fullName evidence="2">Uncharacterized protein</fullName>
    </submittedName>
</protein>